<reference evidence="2" key="1">
    <citation type="journal article" date="2024" name="Proc. Natl. Acad. Sci. U.S.A.">
        <title>Extraordinary preservation of gene collinearity over three hundred million years revealed in homosporous lycophytes.</title>
        <authorList>
            <person name="Li C."/>
            <person name="Wickell D."/>
            <person name="Kuo L.Y."/>
            <person name="Chen X."/>
            <person name="Nie B."/>
            <person name="Liao X."/>
            <person name="Peng D."/>
            <person name="Ji J."/>
            <person name="Jenkins J."/>
            <person name="Williams M."/>
            <person name="Shu S."/>
            <person name="Plott C."/>
            <person name="Barry K."/>
            <person name="Rajasekar S."/>
            <person name="Grimwood J."/>
            <person name="Han X."/>
            <person name="Sun S."/>
            <person name="Hou Z."/>
            <person name="He W."/>
            <person name="Dai G."/>
            <person name="Sun C."/>
            <person name="Schmutz J."/>
            <person name="Leebens-Mack J.H."/>
            <person name="Li F.W."/>
            <person name="Wang L."/>
        </authorList>
    </citation>
    <scope>NUCLEOTIDE SEQUENCE [LARGE SCALE GENOMIC DNA]</scope>
    <source>
        <strain evidence="2">cv. PW_Plant_1</strain>
    </source>
</reference>
<sequence length="424" mass="46373">MGRQPCCEKIGLKKGPWTAEEDLKLVNFINRHGHCCWRAVPKLAGLLRCGKSCRLRWTNYLRPDLKRGYLTDAEEMLIIDLHAVMGNRWSRIAAQLPGRTDNEIKNYWNTRIRKRLRQMGIDPSTHQLVVPAEARSAANLEDLESTADAIAPNSVLASTESNITKEQPDSVVLACKRAAQEVNIGSSILNLLSLPRESLAQTQSRKKDLCAFEVKETKGFVANRNVVSPCSPTSVISRGMTDEECEDSSSTKSEGRSGSQALVNDIKSRNWTSSSLQQPSNPEIQGCAFPVHSPFASAVAFDAVEFLPCNRISTSQTTIQEMALSNIAENIAEADMVPCITTGSCLDPSIVDYLNWINMPVAWASEEGISLPNYAWGTPGGDSGESSSVLSPHLSDGYGSWAEADMASPTCQEIQRLAAILDDL</sequence>
<name>A0ACC2D1S9_DIPCM</name>
<comment type="caution">
    <text evidence="1">The sequence shown here is derived from an EMBL/GenBank/DDBJ whole genome shotgun (WGS) entry which is preliminary data.</text>
</comment>
<organism evidence="1 2">
    <name type="scientific">Diphasiastrum complanatum</name>
    <name type="common">Issler's clubmoss</name>
    <name type="synonym">Lycopodium complanatum</name>
    <dbReference type="NCBI Taxonomy" id="34168"/>
    <lineage>
        <taxon>Eukaryota</taxon>
        <taxon>Viridiplantae</taxon>
        <taxon>Streptophyta</taxon>
        <taxon>Embryophyta</taxon>
        <taxon>Tracheophyta</taxon>
        <taxon>Lycopodiopsida</taxon>
        <taxon>Lycopodiales</taxon>
        <taxon>Lycopodiaceae</taxon>
        <taxon>Lycopodioideae</taxon>
        <taxon>Diphasiastrum</taxon>
    </lineage>
</organism>
<protein>
    <submittedName>
        <fullName evidence="1">Uncharacterized protein</fullName>
    </submittedName>
</protein>
<dbReference type="Proteomes" id="UP001162992">
    <property type="component" value="Chromosome 7"/>
</dbReference>
<accession>A0ACC2D1S9</accession>
<keyword evidence="2" id="KW-1185">Reference proteome</keyword>
<proteinExistence type="predicted"/>
<gene>
    <name evidence="1" type="ORF">O6H91_07G002100</name>
</gene>
<evidence type="ECO:0000313" key="1">
    <source>
        <dbReference type="EMBL" id="KAJ7548196.1"/>
    </source>
</evidence>
<dbReference type="EMBL" id="CM055098">
    <property type="protein sequence ID" value="KAJ7548196.1"/>
    <property type="molecule type" value="Genomic_DNA"/>
</dbReference>
<evidence type="ECO:0000313" key="2">
    <source>
        <dbReference type="Proteomes" id="UP001162992"/>
    </source>
</evidence>